<dbReference type="EMBL" id="BRYB01004165">
    <property type="protein sequence ID" value="GMI26696.1"/>
    <property type="molecule type" value="Genomic_DNA"/>
</dbReference>
<evidence type="ECO:0000313" key="1">
    <source>
        <dbReference type="EMBL" id="GMI26696.1"/>
    </source>
</evidence>
<proteinExistence type="predicted"/>
<gene>
    <name evidence="1" type="ORF">TeGR_g12533</name>
</gene>
<comment type="caution">
    <text evidence="1">The sequence shown here is derived from an EMBL/GenBank/DDBJ whole genome shotgun (WGS) entry which is preliminary data.</text>
</comment>
<keyword evidence="2" id="KW-1185">Reference proteome</keyword>
<reference evidence="1 2" key="1">
    <citation type="journal article" date="2023" name="Commun. Biol.">
        <title>Genome analysis of Parmales, the sister group of diatoms, reveals the evolutionary specialization of diatoms from phago-mixotrophs to photoautotrophs.</title>
        <authorList>
            <person name="Ban H."/>
            <person name="Sato S."/>
            <person name="Yoshikawa S."/>
            <person name="Yamada K."/>
            <person name="Nakamura Y."/>
            <person name="Ichinomiya M."/>
            <person name="Sato N."/>
            <person name="Blanc-Mathieu R."/>
            <person name="Endo H."/>
            <person name="Kuwata A."/>
            <person name="Ogata H."/>
        </authorList>
    </citation>
    <scope>NUCLEOTIDE SEQUENCE [LARGE SCALE GENOMIC DNA]</scope>
</reference>
<protein>
    <submittedName>
        <fullName evidence="1">Uncharacterized protein</fullName>
    </submittedName>
</protein>
<accession>A0ABQ6MHY4</accession>
<evidence type="ECO:0000313" key="2">
    <source>
        <dbReference type="Proteomes" id="UP001165060"/>
    </source>
</evidence>
<sequence length="253" mass="28002">MTAHPPTSVLVDITNSCTATTAEKLTTAETCAQVATCGRRWTAEDDERFAGQQVFGSAETMISDAEMTSYLRDVVGLVGQPGTPDGTLFPPESCLAESRWRNVKFLQVCRAYTKDHLHAMIGEKILKSQIFLNSLRCFEKFQADEDVASCSFVIAIIVPSALDHKARRVAAHANVALVATIFEVRILTLKGAGEDAVFGFKPRAEQLMRNKSRKKVPEVVRMSLVEAEDMGYYDWDPIEDGLWADVLVGWLLL</sequence>
<dbReference type="Proteomes" id="UP001165060">
    <property type="component" value="Unassembled WGS sequence"/>
</dbReference>
<name>A0ABQ6MHY4_9STRA</name>
<organism evidence="1 2">
    <name type="scientific">Tetraparma gracilis</name>
    <dbReference type="NCBI Taxonomy" id="2962635"/>
    <lineage>
        <taxon>Eukaryota</taxon>
        <taxon>Sar</taxon>
        <taxon>Stramenopiles</taxon>
        <taxon>Ochrophyta</taxon>
        <taxon>Bolidophyceae</taxon>
        <taxon>Parmales</taxon>
        <taxon>Triparmaceae</taxon>
        <taxon>Tetraparma</taxon>
    </lineage>
</organism>